<proteinExistence type="predicted"/>
<organism evidence="4 5">
    <name type="scientific">Nocardioides marinquilinus</name>
    <dbReference type="NCBI Taxonomy" id="1210400"/>
    <lineage>
        <taxon>Bacteria</taxon>
        <taxon>Bacillati</taxon>
        <taxon>Actinomycetota</taxon>
        <taxon>Actinomycetes</taxon>
        <taxon>Propionibacteriales</taxon>
        <taxon>Nocardioidaceae</taxon>
        <taxon>Nocardioides</taxon>
    </lineage>
</organism>
<dbReference type="SUPFAM" id="SSF55729">
    <property type="entry name" value="Acyl-CoA N-acyltransferases (Nat)"/>
    <property type="match status" value="1"/>
</dbReference>
<name>A0ABP9PUE1_9ACTN</name>
<evidence type="ECO:0000256" key="2">
    <source>
        <dbReference type="ARBA" id="ARBA00023315"/>
    </source>
</evidence>
<dbReference type="PANTHER" id="PTHR43877">
    <property type="entry name" value="AMINOALKYLPHOSPHONATE N-ACETYLTRANSFERASE-RELATED-RELATED"/>
    <property type="match status" value="1"/>
</dbReference>
<evidence type="ECO:0000259" key="3">
    <source>
        <dbReference type="PROSITE" id="PS51186"/>
    </source>
</evidence>
<accession>A0ABP9PUE1</accession>
<dbReference type="Pfam" id="PF00583">
    <property type="entry name" value="Acetyltransf_1"/>
    <property type="match status" value="1"/>
</dbReference>
<reference evidence="5" key="1">
    <citation type="journal article" date="2019" name="Int. J. Syst. Evol. Microbiol.">
        <title>The Global Catalogue of Microorganisms (GCM) 10K type strain sequencing project: providing services to taxonomists for standard genome sequencing and annotation.</title>
        <authorList>
            <consortium name="The Broad Institute Genomics Platform"/>
            <consortium name="The Broad Institute Genome Sequencing Center for Infectious Disease"/>
            <person name="Wu L."/>
            <person name="Ma J."/>
        </authorList>
    </citation>
    <scope>NUCLEOTIDE SEQUENCE [LARGE SCALE GENOMIC DNA]</scope>
    <source>
        <strain evidence="5">JCM 18459</strain>
    </source>
</reference>
<dbReference type="InterPro" id="IPR050832">
    <property type="entry name" value="Bact_Acetyltransf"/>
</dbReference>
<keyword evidence="2" id="KW-0012">Acyltransferase</keyword>
<dbReference type="Gene3D" id="3.40.630.30">
    <property type="match status" value="1"/>
</dbReference>
<keyword evidence="5" id="KW-1185">Reference proteome</keyword>
<sequence length="151" mass="16161">MRVVESGLDDVRVVALLEAHVAELRATSPPESTHVLDLDGLRAAGVRFFTARDGDEPVGCAAVAPLEPGHVELKSMRTASGHTGRGVGALLVTHVLDAVRAAGVARVSLETGSDDFFAPARRLYARHGFVECPPFGRYRPDPNSTFMTRTL</sequence>
<evidence type="ECO:0000313" key="4">
    <source>
        <dbReference type="EMBL" id="GAA5149976.1"/>
    </source>
</evidence>
<dbReference type="PROSITE" id="PS51186">
    <property type="entry name" value="GNAT"/>
    <property type="match status" value="1"/>
</dbReference>
<evidence type="ECO:0000313" key="5">
    <source>
        <dbReference type="Proteomes" id="UP001500221"/>
    </source>
</evidence>
<comment type="caution">
    <text evidence="4">The sequence shown here is derived from an EMBL/GenBank/DDBJ whole genome shotgun (WGS) entry which is preliminary data.</text>
</comment>
<dbReference type="EMBL" id="BAABKG010000003">
    <property type="protein sequence ID" value="GAA5149976.1"/>
    <property type="molecule type" value="Genomic_DNA"/>
</dbReference>
<protein>
    <submittedName>
        <fullName evidence="4">GNAT family N-acetyltransferase</fullName>
    </submittedName>
</protein>
<feature type="domain" description="N-acetyltransferase" evidence="3">
    <location>
        <begin position="1"/>
        <end position="151"/>
    </location>
</feature>
<dbReference type="InterPro" id="IPR016181">
    <property type="entry name" value="Acyl_CoA_acyltransferase"/>
</dbReference>
<dbReference type="Proteomes" id="UP001500221">
    <property type="component" value="Unassembled WGS sequence"/>
</dbReference>
<gene>
    <name evidence="4" type="ORF">GCM10023340_26150</name>
</gene>
<dbReference type="InterPro" id="IPR000182">
    <property type="entry name" value="GNAT_dom"/>
</dbReference>
<keyword evidence="1" id="KW-0808">Transferase</keyword>
<dbReference type="PANTHER" id="PTHR43877:SF5">
    <property type="entry name" value="BLL8307 PROTEIN"/>
    <property type="match status" value="1"/>
</dbReference>
<evidence type="ECO:0000256" key="1">
    <source>
        <dbReference type="ARBA" id="ARBA00022679"/>
    </source>
</evidence>
<dbReference type="CDD" id="cd04301">
    <property type="entry name" value="NAT_SF"/>
    <property type="match status" value="1"/>
</dbReference>